<dbReference type="AlphaFoldDB" id="A0ABD7JVP4"/>
<name>A0ABD7JVP4_PSEAI</name>
<dbReference type="EMBL" id="RXTL01000040">
    <property type="protein sequence ID" value="RTS40669.1"/>
    <property type="molecule type" value="Genomic_DNA"/>
</dbReference>
<proteinExistence type="predicted"/>
<organism evidence="1 2">
    <name type="scientific">Pseudomonas aeruginosa</name>
    <dbReference type="NCBI Taxonomy" id="287"/>
    <lineage>
        <taxon>Bacteria</taxon>
        <taxon>Pseudomonadati</taxon>
        <taxon>Pseudomonadota</taxon>
        <taxon>Gammaproteobacteria</taxon>
        <taxon>Pseudomonadales</taxon>
        <taxon>Pseudomonadaceae</taxon>
        <taxon>Pseudomonas</taxon>
    </lineage>
</organism>
<dbReference type="Proteomes" id="UP000276985">
    <property type="component" value="Unassembled WGS sequence"/>
</dbReference>
<accession>A0ABD7JVP4</accession>
<protein>
    <submittedName>
        <fullName evidence="1">Uncharacterized protein</fullName>
    </submittedName>
</protein>
<gene>
    <name evidence="1" type="ORF">DY940_28480</name>
</gene>
<comment type="caution">
    <text evidence="1">The sequence shown here is derived from an EMBL/GenBank/DDBJ whole genome shotgun (WGS) entry which is preliminary data.</text>
</comment>
<sequence length="83" mass="9301">MPGKRALSGGGRAYVGFWFHCSPNPLKRLRSLRGHQLAAQLSDEDRSPSVSLGWVIALFEWACKDFPLAEIRYILSPGFKLPE</sequence>
<evidence type="ECO:0000313" key="2">
    <source>
        <dbReference type="Proteomes" id="UP000276985"/>
    </source>
</evidence>
<evidence type="ECO:0000313" key="1">
    <source>
        <dbReference type="EMBL" id="RTS40669.1"/>
    </source>
</evidence>
<reference evidence="1 2" key="1">
    <citation type="submission" date="2018-12" db="EMBL/GenBank/DDBJ databases">
        <title>Pseudomonas aeruginosa Diversity Panel.</title>
        <authorList>
            <person name="Snesrud E."/>
            <person name="Mcgann P."/>
        </authorList>
    </citation>
    <scope>NUCLEOTIDE SEQUENCE [LARGE SCALE GENOMIC DNA]</scope>
    <source>
        <strain evidence="1 2">MRSN6241</strain>
    </source>
</reference>